<dbReference type="Gene3D" id="1.10.10.10">
    <property type="entry name" value="Winged helix-like DNA-binding domain superfamily/Winged helix DNA-binding domain"/>
    <property type="match status" value="1"/>
</dbReference>
<accession>A0A940NJ01</accession>
<dbReference type="Proteomes" id="UP000682134">
    <property type="component" value="Unassembled WGS sequence"/>
</dbReference>
<sequence>MENNSLKISADQQKLVANATRIKIIYLLKDKEMTAKEVATSLGKSNGSVHYHIQQLYEGGILELTKEVKNRGIIEKYYRSKATRFEIHEKGEGQRNGIKMATNLLLNESEKKQFLWEMEQLLVRWEGIAQKESTDEDKKEFSVSCEIAEESKEHLE</sequence>
<name>A0A940NJ01_9BACI</name>
<dbReference type="RefSeq" id="WP_209404613.1">
    <property type="nucleotide sequence ID" value="NZ_JAGIYQ010000005.1"/>
</dbReference>
<reference evidence="4" key="1">
    <citation type="submission" date="2021-04" db="EMBL/GenBank/DDBJ databases">
        <title>Genome seq and assembly of Bacillus sp.</title>
        <authorList>
            <person name="Chhetri G."/>
        </authorList>
    </citation>
    <scope>NUCLEOTIDE SEQUENCE</scope>
    <source>
        <strain evidence="4">RG28</strain>
    </source>
</reference>
<proteinExistence type="predicted"/>
<feature type="domain" description="HTH arsR-type" evidence="3">
    <location>
        <begin position="1"/>
        <end position="94"/>
    </location>
</feature>
<evidence type="ECO:0000256" key="2">
    <source>
        <dbReference type="SAM" id="MobiDB-lite"/>
    </source>
</evidence>
<feature type="region of interest" description="Disordered" evidence="2">
    <location>
        <begin position="132"/>
        <end position="156"/>
    </location>
</feature>
<dbReference type="CDD" id="cd00090">
    <property type="entry name" value="HTH_ARSR"/>
    <property type="match status" value="1"/>
</dbReference>
<organism evidence="4 5">
    <name type="scientific">Gottfriedia endophytica</name>
    <dbReference type="NCBI Taxonomy" id="2820819"/>
    <lineage>
        <taxon>Bacteria</taxon>
        <taxon>Bacillati</taxon>
        <taxon>Bacillota</taxon>
        <taxon>Bacilli</taxon>
        <taxon>Bacillales</taxon>
        <taxon>Bacillaceae</taxon>
        <taxon>Gottfriedia</taxon>
    </lineage>
</organism>
<dbReference type="SUPFAM" id="SSF46785">
    <property type="entry name" value="Winged helix' DNA-binding domain"/>
    <property type="match status" value="1"/>
</dbReference>
<dbReference type="InterPro" id="IPR001845">
    <property type="entry name" value="HTH_ArsR_DNA-bd_dom"/>
</dbReference>
<feature type="compositionally biased region" description="Basic and acidic residues" evidence="2">
    <location>
        <begin position="132"/>
        <end position="141"/>
    </location>
</feature>
<dbReference type="GO" id="GO:0003677">
    <property type="term" value="F:DNA binding"/>
    <property type="evidence" value="ECO:0007669"/>
    <property type="project" value="UniProtKB-KW"/>
</dbReference>
<dbReference type="EMBL" id="JAGIYQ010000005">
    <property type="protein sequence ID" value="MBP0725245.1"/>
    <property type="molecule type" value="Genomic_DNA"/>
</dbReference>
<dbReference type="PROSITE" id="PS50987">
    <property type="entry name" value="HTH_ARSR_2"/>
    <property type="match status" value="1"/>
</dbReference>
<dbReference type="SMART" id="SM00418">
    <property type="entry name" value="HTH_ARSR"/>
    <property type="match status" value="1"/>
</dbReference>
<dbReference type="Pfam" id="PF12840">
    <property type="entry name" value="HTH_20"/>
    <property type="match status" value="1"/>
</dbReference>
<keyword evidence="1" id="KW-0238">DNA-binding</keyword>
<dbReference type="AlphaFoldDB" id="A0A940NJ01"/>
<dbReference type="GO" id="GO:0003700">
    <property type="term" value="F:DNA-binding transcription factor activity"/>
    <property type="evidence" value="ECO:0007669"/>
    <property type="project" value="InterPro"/>
</dbReference>
<evidence type="ECO:0000256" key="1">
    <source>
        <dbReference type="ARBA" id="ARBA00023125"/>
    </source>
</evidence>
<gene>
    <name evidence="4" type="ORF">J5Y03_08590</name>
</gene>
<dbReference type="InterPro" id="IPR011991">
    <property type="entry name" value="ArsR-like_HTH"/>
</dbReference>
<evidence type="ECO:0000259" key="3">
    <source>
        <dbReference type="PROSITE" id="PS50987"/>
    </source>
</evidence>
<keyword evidence="5" id="KW-1185">Reference proteome</keyword>
<protein>
    <submittedName>
        <fullName evidence="4">Winged helix-turn-helix transcriptional regulator</fullName>
    </submittedName>
</protein>
<evidence type="ECO:0000313" key="4">
    <source>
        <dbReference type="EMBL" id="MBP0725245.1"/>
    </source>
</evidence>
<evidence type="ECO:0000313" key="5">
    <source>
        <dbReference type="Proteomes" id="UP000682134"/>
    </source>
</evidence>
<dbReference type="InterPro" id="IPR036390">
    <property type="entry name" value="WH_DNA-bd_sf"/>
</dbReference>
<comment type="caution">
    <text evidence="4">The sequence shown here is derived from an EMBL/GenBank/DDBJ whole genome shotgun (WGS) entry which is preliminary data.</text>
</comment>
<dbReference type="InterPro" id="IPR036388">
    <property type="entry name" value="WH-like_DNA-bd_sf"/>
</dbReference>